<keyword evidence="5 8" id="KW-0067">ATP-binding</keyword>
<dbReference type="RefSeq" id="WP_136353707.1">
    <property type="nucleotide sequence ID" value="NZ_SSNY01000001.1"/>
</dbReference>
<evidence type="ECO:0000256" key="6">
    <source>
        <dbReference type="ARBA" id="ARBA00022917"/>
    </source>
</evidence>
<dbReference type="EMBL" id="SSNY01000001">
    <property type="protein sequence ID" value="THF59977.1"/>
    <property type="molecule type" value="Genomic_DNA"/>
</dbReference>
<feature type="short sequence motif" description="'HIGH' region" evidence="8">
    <location>
        <begin position="11"/>
        <end position="21"/>
    </location>
</feature>
<keyword evidence="7 8" id="KW-0030">Aminoacyl-tRNA synthetase</keyword>
<evidence type="ECO:0000256" key="1">
    <source>
        <dbReference type="ARBA" id="ARBA00007894"/>
    </source>
</evidence>
<dbReference type="InterPro" id="IPR001412">
    <property type="entry name" value="aa-tRNA-synth_I_CS"/>
</dbReference>
<feature type="short sequence motif" description="'KMSKS' region" evidence="8">
    <location>
        <begin position="240"/>
        <end position="244"/>
    </location>
</feature>
<dbReference type="CDD" id="cd00808">
    <property type="entry name" value="GluRS_core"/>
    <property type="match status" value="1"/>
</dbReference>
<dbReference type="InterPro" id="IPR014729">
    <property type="entry name" value="Rossmann-like_a/b/a_fold"/>
</dbReference>
<name>A0ABY2QDM1_9HYPH</name>
<evidence type="ECO:0000259" key="11">
    <source>
        <dbReference type="Pfam" id="PF19269"/>
    </source>
</evidence>
<dbReference type="InterPro" id="IPR045462">
    <property type="entry name" value="aa-tRNA-synth_I_cd-bd"/>
</dbReference>
<dbReference type="HAMAP" id="MF_00022">
    <property type="entry name" value="Glu_tRNA_synth_type1"/>
    <property type="match status" value="1"/>
</dbReference>
<dbReference type="GO" id="GO:0004818">
    <property type="term" value="F:glutamate-tRNA ligase activity"/>
    <property type="evidence" value="ECO:0007669"/>
    <property type="project" value="UniProtKB-EC"/>
</dbReference>
<dbReference type="SUPFAM" id="SSF48163">
    <property type="entry name" value="An anticodon-binding domain of class I aminoacyl-tRNA synthetases"/>
    <property type="match status" value="1"/>
</dbReference>
<dbReference type="Pfam" id="PF00749">
    <property type="entry name" value="tRNA-synt_1c"/>
    <property type="match status" value="1"/>
</dbReference>
<dbReference type="PANTHER" id="PTHR43311">
    <property type="entry name" value="GLUTAMATE--TRNA LIGASE"/>
    <property type="match status" value="1"/>
</dbReference>
<keyword evidence="2 8" id="KW-0963">Cytoplasm</keyword>
<dbReference type="InterPro" id="IPR033910">
    <property type="entry name" value="GluRS_core"/>
</dbReference>
<proteinExistence type="inferred from homology"/>
<dbReference type="PROSITE" id="PS00178">
    <property type="entry name" value="AA_TRNA_LIGASE_I"/>
    <property type="match status" value="1"/>
</dbReference>
<dbReference type="EC" id="6.1.1.17" evidence="8"/>
<dbReference type="PRINTS" id="PR00987">
    <property type="entry name" value="TRNASYNTHGLU"/>
</dbReference>
<keyword evidence="6 8" id="KW-0648">Protein biosynthesis</keyword>
<dbReference type="InterPro" id="IPR000924">
    <property type="entry name" value="Glu/Gln-tRNA-synth"/>
</dbReference>
<dbReference type="SUPFAM" id="SSF52374">
    <property type="entry name" value="Nucleotidylyl transferase"/>
    <property type="match status" value="1"/>
</dbReference>
<comment type="subcellular location">
    <subcellularLocation>
        <location evidence="8">Cytoplasm</location>
    </subcellularLocation>
</comment>
<sequence>MSDTVVTRFAPSPTGFLHIGGARTALFNWLYARHTGGKMLLRIEDTDRERSTEAATAAILDGLSWLGLTWDGDAVSQFQRVARHREVAEELVRAGKAYYAYETPEELTAMREAARAQGLPPRYNGQWRDRDPADAPKGVPGAVRIKAPREGETVVHDLVQGEVRFPNKDLDDLIILRSDGVPTYMHAVVVDDHDMGVTHIIRGDDHLTNAARQTVIYEAMGWAVPKMAHIPLIHGADGAKLSKRHGALGVEAYRAMGYLPEALLNYLARLGWSHGDDEVMSIADMISWFDIVDVNKGAARFDFAKLEALNGVHMRAMDDATLTKILIETLPHLPYGEALADRLNDKTRAQLLQAMPGLKERAKTLVELADSAWFIVADRPLTLDEKAAAILDADARGILKAILPGLQALGDWSAANAEQVVRVYAEQAGLKLGKVAQPLRAALTGRSTSPGVFDVLAVLGRDESLARISDQID</sequence>
<reference evidence="12 13" key="1">
    <citation type="submission" date="2019-04" db="EMBL/GenBank/DDBJ databases">
        <title>Mesorhizobium composti sp. nov., isolated from compost.</title>
        <authorList>
            <person name="Lin S.-Y."/>
            <person name="Hameed A."/>
            <person name="Hsieh Y.-T."/>
            <person name="Young C.-C."/>
        </authorList>
    </citation>
    <scope>NUCLEOTIDE SEQUENCE [LARGE SCALE GENOMIC DNA]</scope>
    <source>
        <strain evidence="12 13">CC-YTH430</strain>
    </source>
</reference>
<evidence type="ECO:0000256" key="8">
    <source>
        <dbReference type="HAMAP-Rule" id="MF_00022"/>
    </source>
</evidence>
<comment type="caution">
    <text evidence="12">The sequence shown here is derived from an EMBL/GenBank/DDBJ whole genome shotgun (WGS) entry which is preliminary data.</text>
</comment>
<accession>A0ABY2QDM1</accession>
<evidence type="ECO:0000256" key="3">
    <source>
        <dbReference type="ARBA" id="ARBA00022598"/>
    </source>
</evidence>
<dbReference type="InterPro" id="IPR004527">
    <property type="entry name" value="Glu-tRNA-ligase_bac/mito"/>
</dbReference>
<dbReference type="Gene3D" id="1.10.10.350">
    <property type="match status" value="1"/>
</dbReference>
<evidence type="ECO:0000256" key="9">
    <source>
        <dbReference type="SAM" id="MobiDB-lite"/>
    </source>
</evidence>
<comment type="function">
    <text evidence="8">Catalyzes the attachment of glutamate to tRNA(Glu) in a two-step reaction: glutamate is first activated by ATP to form Glu-AMP and then transferred to the acceptor end of tRNA(Glu).</text>
</comment>
<feature type="domain" description="Aminoacyl-tRNA synthetase class I anticodon-binding" evidence="11">
    <location>
        <begin position="339"/>
        <end position="471"/>
    </location>
</feature>
<feature type="region of interest" description="Disordered" evidence="9">
    <location>
        <begin position="120"/>
        <end position="140"/>
    </location>
</feature>
<dbReference type="Gene3D" id="3.40.50.620">
    <property type="entry name" value="HUPs"/>
    <property type="match status" value="1"/>
</dbReference>
<dbReference type="Proteomes" id="UP000306441">
    <property type="component" value="Unassembled WGS sequence"/>
</dbReference>
<comment type="caution">
    <text evidence="8">Lacks conserved residue(s) required for the propagation of feature annotation.</text>
</comment>
<evidence type="ECO:0000256" key="5">
    <source>
        <dbReference type="ARBA" id="ARBA00022840"/>
    </source>
</evidence>
<dbReference type="InterPro" id="IPR020058">
    <property type="entry name" value="Glu/Gln-tRNA-synth_Ib_cat-dom"/>
</dbReference>
<protein>
    <recommendedName>
        <fullName evidence="8">Glutamate--tRNA ligase</fullName>
        <ecNumber evidence="8">6.1.1.17</ecNumber>
    </recommendedName>
    <alternativeName>
        <fullName evidence="8">Glutamyl-tRNA synthetase</fullName>
        <shortName evidence="8">GluRS</shortName>
    </alternativeName>
</protein>
<keyword evidence="4 8" id="KW-0547">Nucleotide-binding</keyword>
<comment type="subunit">
    <text evidence="8">Monomer.</text>
</comment>
<dbReference type="InterPro" id="IPR008925">
    <property type="entry name" value="aa_tRNA-synth_I_cd-bd_sf"/>
</dbReference>
<dbReference type="NCBIfam" id="TIGR00464">
    <property type="entry name" value="gltX_bact"/>
    <property type="match status" value="1"/>
</dbReference>
<evidence type="ECO:0000313" key="12">
    <source>
        <dbReference type="EMBL" id="THF59977.1"/>
    </source>
</evidence>
<comment type="catalytic activity">
    <reaction evidence="8">
        <text>tRNA(Glu) + L-glutamate + ATP = L-glutamyl-tRNA(Glu) + AMP + diphosphate</text>
        <dbReference type="Rhea" id="RHEA:23540"/>
        <dbReference type="Rhea" id="RHEA-COMP:9663"/>
        <dbReference type="Rhea" id="RHEA-COMP:9680"/>
        <dbReference type="ChEBI" id="CHEBI:29985"/>
        <dbReference type="ChEBI" id="CHEBI:30616"/>
        <dbReference type="ChEBI" id="CHEBI:33019"/>
        <dbReference type="ChEBI" id="CHEBI:78442"/>
        <dbReference type="ChEBI" id="CHEBI:78520"/>
        <dbReference type="ChEBI" id="CHEBI:456215"/>
        <dbReference type="EC" id="6.1.1.17"/>
    </reaction>
</comment>
<evidence type="ECO:0000256" key="4">
    <source>
        <dbReference type="ARBA" id="ARBA00022741"/>
    </source>
</evidence>
<gene>
    <name evidence="8" type="primary">gltX</name>
    <name evidence="12" type="ORF">E6C48_02700</name>
</gene>
<dbReference type="Pfam" id="PF19269">
    <property type="entry name" value="Anticodon_2"/>
    <property type="match status" value="1"/>
</dbReference>
<organism evidence="12 13">
    <name type="scientific">Ollibium composti</name>
    <dbReference type="NCBI Taxonomy" id="2675109"/>
    <lineage>
        <taxon>Bacteria</taxon>
        <taxon>Pseudomonadati</taxon>
        <taxon>Pseudomonadota</taxon>
        <taxon>Alphaproteobacteria</taxon>
        <taxon>Hyphomicrobiales</taxon>
        <taxon>Phyllobacteriaceae</taxon>
        <taxon>Ollibium</taxon>
    </lineage>
</organism>
<feature type="binding site" evidence="8">
    <location>
        <position position="243"/>
    </location>
    <ligand>
        <name>ATP</name>
        <dbReference type="ChEBI" id="CHEBI:30616"/>
    </ligand>
</feature>
<keyword evidence="3 8" id="KW-0436">Ligase</keyword>
<evidence type="ECO:0000313" key="13">
    <source>
        <dbReference type="Proteomes" id="UP000306441"/>
    </source>
</evidence>
<dbReference type="PANTHER" id="PTHR43311:SF2">
    <property type="entry name" value="GLUTAMATE--TRNA LIGASE, MITOCHONDRIAL-RELATED"/>
    <property type="match status" value="1"/>
</dbReference>
<keyword evidence="13" id="KW-1185">Reference proteome</keyword>
<comment type="similarity">
    <text evidence="1 8">Belongs to the class-I aminoacyl-tRNA synthetase family. Glutamate--tRNA ligase type 1 subfamily.</text>
</comment>
<evidence type="ECO:0000259" key="10">
    <source>
        <dbReference type="Pfam" id="PF00749"/>
    </source>
</evidence>
<dbReference type="InterPro" id="IPR049940">
    <property type="entry name" value="GluQ/Sye"/>
</dbReference>
<dbReference type="InterPro" id="IPR020751">
    <property type="entry name" value="aa-tRNA-synth_I_codon-bd_sub2"/>
</dbReference>
<feature type="domain" description="Glutamyl/glutaminyl-tRNA synthetase class Ib catalytic" evidence="10">
    <location>
        <begin position="5"/>
        <end position="307"/>
    </location>
</feature>
<evidence type="ECO:0000256" key="2">
    <source>
        <dbReference type="ARBA" id="ARBA00022490"/>
    </source>
</evidence>
<evidence type="ECO:0000256" key="7">
    <source>
        <dbReference type="ARBA" id="ARBA00023146"/>
    </source>
</evidence>